<dbReference type="InterPro" id="IPR006219">
    <property type="entry name" value="DAHP_synth_1"/>
</dbReference>
<protein>
    <recommendedName>
        <fullName evidence="6">Phospho-2-dehydro-3-deoxyheptonate aldolase</fullName>
        <ecNumber evidence="6">2.5.1.54</ecNumber>
    </recommendedName>
</protein>
<dbReference type="FunFam" id="3.20.20.70:FF:000005">
    <property type="entry name" value="Phospho-2-dehydro-3-deoxyheptonate aldolase"/>
    <property type="match status" value="1"/>
</dbReference>
<evidence type="ECO:0000313" key="8">
    <source>
        <dbReference type="EMBL" id="THH31191.1"/>
    </source>
</evidence>
<accession>A0A4S4N0H8</accession>
<dbReference type="Proteomes" id="UP000308730">
    <property type="component" value="Unassembled WGS sequence"/>
</dbReference>
<dbReference type="PANTHER" id="PTHR21225">
    <property type="entry name" value="PHOSPHO-2-DEHYDRO-3-DEOXYHEPTONATE ALDOLASE DAHP SYNTHETASE"/>
    <property type="match status" value="1"/>
</dbReference>
<comment type="catalytic activity">
    <reaction evidence="5 6">
        <text>D-erythrose 4-phosphate + phosphoenolpyruvate + H2O = 7-phospho-2-dehydro-3-deoxy-D-arabino-heptonate + phosphate</text>
        <dbReference type="Rhea" id="RHEA:14717"/>
        <dbReference type="ChEBI" id="CHEBI:15377"/>
        <dbReference type="ChEBI" id="CHEBI:16897"/>
        <dbReference type="ChEBI" id="CHEBI:43474"/>
        <dbReference type="ChEBI" id="CHEBI:58394"/>
        <dbReference type="ChEBI" id="CHEBI:58702"/>
        <dbReference type="EC" id="2.5.1.54"/>
    </reaction>
</comment>
<evidence type="ECO:0000256" key="3">
    <source>
        <dbReference type="ARBA" id="ARBA00022679"/>
    </source>
</evidence>
<evidence type="ECO:0000256" key="5">
    <source>
        <dbReference type="ARBA" id="ARBA00047508"/>
    </source>
</evidence>
<dbReference type="OrthoDB" id="4699125at2759"/>
<comment type="similarity">
    <text evidence="1 6">Belongs to the class-I DAHP synthase family.</text>
</comment>
<proteinExistence type="inferred from homology"/>
<dbReference type="Gene3D" id="3.20.20.70">
    <property type="entry name" value="Aldolase class I"/>
    <property type="match status" value="1"/>
</dbReference>
<reference evidence="8 9" key="1">
    <citation type="submission" date="2019-02" db="EMBL/GenBank/DDBJ databases">
        <title>Genome sequencing of the rare red list fungi Antrodiella citrinella (Flaviporus citrinellus).</title>
        <authorList>
            <person name="Buettner E."/>
            <person name="Kellner H."/>
        </authorList>
    </citation>
    <scope>NUCLEOTIDE SEQUENCE [LARGE SCALE GENOMIC DNA]</scope>
    <source>
        <strain evidence="8 9">DSM 108506</strain>
    </source>
</reference>
<dbReference type="GO" id="GO:0009073">
    <property type="term" value="P:aromatic amino acid family biosynthetic process"/>
    <property type="evidence" value="ECO:0007669"/>
    <property type="project" value="UniProtKB-KW"/>
</dbReference>
<dbReference type="EMBL" id="SGPM01000055">
    <property type="protein sequence ID" value="THH31191.1"/>
    <property type="molecule type" value="Genomic_DNA"/>
</dbReference>
<sequence length="390" mass="42254">MALTFREALARLEDRRVKATRPLIPPQILQEDLPLTLAAAQTVIEGRKAAEDILKSNDDRLLVVVGPCSVHNIESALEYAKLLRAYAEEAKGDLHIIMRVYFEKPRTTVGWKGLINDPAMNGSFQINKGLRLARTLLLDIAKMGLPAGCEFLDTITPQYTADLVSWGAIGARTTESQVHRELTSALSMPTGFKNSTDGTVGIAIDACRAASRPHVFLSVGKGGLSSIVETEGNPDVHVILRGGASGPNYKAEFVHDCGEKLVKAGFQPKIMIDCSHGNSSKQHRKQIEVAEDIAQQLESGETSQMILGVMIESNIVEGRQDIPPSGPAGLIYGQSVTATRMVDACLSWEQTVPVLDRLRQGVKGRREAVYRKSRGIEPNGTANGVVSHDG</sequence>
<dbReference type="AlphaFoldDB" id="A0A4S4N0H8"/>
<dbReference type="PANTHER" id="PTHR21225:SF20">
    <property type="entry name" value="PHOSPHO-2-DEHYDRO-3-DEOXYHEPTONATE ALDOLASE"/>
    <property type="match status" value="1"/>
</dbReference>
<feature type="domain" description="DAHP synthetase I/KDSA" evidence="7">
    <location>
        <begin position="51"/>
        <end position="342"/>
    </location>
</feature>
<keyword evidence="3 6" id="KW-0808">Transferase</keyword>
<dbReference type="GO" id="GO:0005737">
    <property type="term" value="C:cytoplasm"/>
    <property type="evidence" value="ECO:0007669"/>
    <property type="project" value="TreeGrafter"/>
</dbReference>
<dbReference type="InterPro" id="IPR013785">
    <property type="entry name" value="Aldolase_TIM"/>
</dbReference>
<dbReference type="NCBIfam" id="NF009395">
    <property type="entry name" value="PRK12755.1"/>
    <property type="match status" value="1"/>
</dbReference>
<keyword evidence="4 6" id="KW-0057">Aromatic amino acid biosynthesis</keyword>
<dbReference type="EC" id="2.5.1.54" evidence="6"/>
<dbReference type="PIRSF" id="PIRSF001361">
    <property type="entry name" value="DAHP_synthase"/>
    <property type="match status" value="1"/>
</dbReference>
<dbReference type="NCBIfam" id="TIGR00034">
    <property type="entry name" value="aroFGH"/>
    <property type="match status" value="1"/>
</dbReference>
<evidence type="ECO:0000256" key="6">
    <source>
        <dbReference type="PIRNR" id="PIRNR001361"/>
    </source>
</evidence>
<gene>
    <name evidence="8" type="ORF">EUX98_g3016</name>
</gene>
<evidence type="ECO:0000313" key="9">
    <source>
        <dbReference type="Proteomes" id="UP000308730"/>
    </source>
</evidence>
<evidence type="ECO:0000259" key="7">
    <source>
        <dbReference type="Pfam" id="PF00793"/>
    </source>
</evidence>
<evidence type="ECO:0000256" key="1">
    <source>
        <dbReference type="ARBA" id="ARBA00007985"/>
    </source>
</evidence>
<organism evidence="8 9">
    <name type="scientific">Antrodiella citrinella</name>
    <dbReference type="NCBI Taxonomy" id="2447956"/>
    <lineage>
        <taxon>Eukaryota</taxon>
        <taxon>Fungi</taxon>
        <taxon>Dikarya</taxon>
        <taxon>Basidiomycota</taxon>
        <taxon>Agaricomycotina</taxon>
        <taxon>Agaricomycetes</taxon>
        <taxon>Polyporales</taxon>
        <taxon>Steccherinaceae</taxon>
        <taxon>Antrodiella</taxon>
    </lineage>
</organism>
<dbReference type="SUPFAM" id="SSF51569">
    <property type="entry name" value="Aldolase"/>
    <property type="match status" value="1"/>
</dbReference>
<dbReference type="GO" id="GO:0008652">
    <property type="term" value="P:amino acid biosynthetic process"/>
    <property type="evidence" value="ECO:0007669"/>
    <property type="project" value="UniProtKB-KW"/>
</dbReference>
<keyword evidence="2 6" id="KW-0028">Amino-acid biosynthesis</keyword>
<evidence type="ECO:0000256" key="2">
    <source>
        <dbReference type="ARBA" id="ARBA00022605"/>
    </source>
</evidence>
<dbReference type="InterPro" id="IPR006218">
    <property type="entry name" value="DAHP1/KDSA"/>
</dbReference>
<evidence type="ECO:0000256" key="4">
    <source>
        <dbReference type="ARBA" id="ARBA00023141"/>
    </source>
</evidence>
<keyword evidence="9" id="KW-1185">Reference proteome</keyword>
<dbReference type="GO" id="GO:0003849">
    <property type="term" value="F:3-deoxy-7-phosphoheptulonate synthase activity"/>
    <property type="evidence" value="ECO:0007669"/>
    <property type="project" value="UniProtKB-EC"/>
</dbReference>
<comment type="caution">
    <text evidence="8">The sequence shown here is derived from an EMBL/GenBank/DDBJ whole genome shotgun (WGS) entry which is preliminary data.</text>
</comment>
<dbReference type="Pfam" id="PF00793">
    <property type="entry name" value="DAHP_synth_1"/>
    <property type="match status" value="1"/>
</dbReference>
<name>A0A4S4N0H8_9APHY</name>